<accession>A0ABV6XAW0</accession>
<dbReference type="EMBL" id="JBHEZY010000018">
    <property type="protein sequence ID" value="MFC1435386.1"/>
    <property type="molecule type" value="Genomic_DNA"/>
</dbReference>
<dbReference type="InterPro" id="IPR001387">
    <property type="entry name" value="Cro/C1-type_HTH"/>
</dbReference>
<dbReference type="RefSeq" id="WP_380558451.1">
    <property type="nucleotide sequence ID" value="NZ_JBHEZY010000018.1"/>
</dbReference>
<dbReference type="InterPro" id="IPR010982">
    <property type="entry name" value="Lambda_DNA-bd_dom_sf"/>
</dbReference>
<organism evidence="2 3">
    <name type="scientific">Streptacidiphilus alkalitolerans</name>
    <dbReference type="NCBI Taxonomy" id="3342712"/>
    <lineage>
        <taxon>Bacteria</taxon>
        <taxon>Bacillati</taxon>
        <taxon>Actinomycetota</taxon>
        <taxon>Actinomycetes</taxon>
        <taxon>Kitasatosporales</taxon>
        <taxon>Streptomycetaceae</taxon>
        <taxon>Streptacidiphilus</taxon>
    </lineage>
</organism>
<protein>
    <submittedName>
        <fullName evidence="2">Helix-turn-helix domain-containing protein</fullName>
    </submittedName>
</protein>
<name>A0ABV6XAW0_9ACTN</name>
<comment type="caution">
    <text evidence="2">The sequence shown here is derived from an EMBL/GenBank/DDBJ whole genome shotgun (WGS) entry which is preliminary data.</text>
</comment>
<proteinExistence type="predicted"/>
<sequence length="234" mass="25535">MGTSELPEGPSPEVQTDSLSVRIEYLFAEAQRLTGRRPTYEEVAGAINARAGEQTISSAYVWQLRNGKKDNPTRRHLQALADYFGVGPAYFFDEDPLLAVSSSLAARLNHLFDTVHPASGPYSNAFVSAELTSKPEVYQGGSLSPVALARLRNSPNARVSVQILSALAKFFGVRPEYFTDDAVAQATDRELQLAGALRDNKVRQVAMRSGPMTSDDVIGVLMETISKLQQNENT</sequence>
<dbReference type="SUPFAM" id="SSF47413">
    <property type="entry name" value="lambda repressor-like DNA-binding domains"/>
    <property type="match status" value="1"/>
</dbReference>
<dbReference type="Proteomes" id="UP001592530">
    <property type="component" value="Unassembled WGS sequence"/>
</dbReference>
<evidence type="ECO:0000313" key="2">
    <source>
        <dbReference type="EMBL" id="MFC1435386.1"/>
    </source>
</evidence>
<dbReference type="PROSITE" id="PS50943">
    <property type="entry name" value="HTH_CROC1"/>
    <property type="match status" value="2"/>
</dbReference>
<gene>
    <name evidence="2" type="ORF">ACEZDB_32570</name>
</gene>
<dbReference type="Gene3D" id="1.10.260.40">
    <property type="entry name" value="lambda repressor-like DNA-binding domains"/>
    <property type="match status" value="2"/>
</dbReference>
<dbReference type="CDD" id="cd00093">
    <property type="entry name" value="HTH_XRE"/>
    <property type="match status" value="1"/>
</dbReference>
<evidence type="ECO:0000259" key="1">
    <source>
        <dbReference type="PROSITE" id="PS50943"/>
    </source>
</evidence>
<reference evidence="2 3" key="1">
    <citation type="submission" date="2024-09" db="EMBL/GenBank/DDBJ databases">
        <authorList>
            <person name="Lee S.D."/>
        </authorList>
    </citation>
    <scope>NUCLEOTIDE SEQUENCE [LARGE SCALE GENOMIC DNA]</scope>
    <source>
        <strain evidence="2 3">N1-3</strain>
    </source>
</reference>
<feature type="domain" description="HTH cro/C1-type" evidence="1">
    <location>
        <begin position="56"/>
        <end position="91"/>
    </location>
</feature>
<evidence type="ECO:0000313" key="3">
    <source>
        <dbReference type="Proteomes" id="UP001592530"/>
    </source>
</evidence>
<feature type="domain" description="HTH cro/C1-type" evidence="1">
    <location>
        <begin position="157"/>
        <end position="178"/>
    </location>
</feature>